<feature type="domain" description="TRAF-type" evidence="15">
    <location>
        <begin position="107"/>
        <end position="153"/>
    </location>
</feature>
<keyword evidence="5 11" id="KW-0479">Metal-binding</keyword>
<evidence type="ECO:0000256" key="4">
    <source>
        <dbReference type="ARBA" id="ARBA00022703"/>
    </source>
</evidence>
<dbReference type="GO" id="GO:0007165">
    <property type="term" value="P:signal transduction"/>
    <property type="evidence" value="ECO:0007669"/>
    <property type="project" value="InterPro"/>
</dbReference>
<evidence type="ECO:0000256" key="11">
    <source>
        <dbReference type="PROSITE-ProRule" id="PRU00207"/>
    </source>
</evidence>
<evidence type="ECO:0000313" key="16">
    <source>
        <dbReference type="EMBL" id="KAJ7365566.1"/>
    </source>
</evidence>
<keyword evidence="16" id="KW-0675">Receptor</keyword>
<dbReference type="Gene3D" id="2.60.210.10">
    <property type="entry name" value="Apoptosis, Tumor Necrosis Factor Receptor Associated Protein 2, Chain A"/>
    <property type="match status" value="1"/>
</dbReference>
<evidence type="ECO:0000256" key="1">
    <source>
        <dbReference type="ARBA" id="ARBA00004496"/>
    </source>
</evidence>
<dbReference type="OrthoDB" id="5980013at2759"/>
<dbReference type="GO" id="GO:0042981">
    <property type="term" value="P:regulation of apoptotic process"/>
    <property type="evidence" value="ECO:0007669"/>
    <property type="project" value="InterPro"/>
</dbReference>
<protein>
    <submittedName>
        <fullName evidence="16">TNF receptor-associated factor 3</fullName>
    </submittedName>
</protein>
<evidence type="ECO:0000259" key="14">
    <source>
        <dbReference type="PROSITE" id="PS50144"/>
    </source>
</evidence>
<feature type="domain" description="MATH" evidence="14">
    <location>
        <begin position="402"/>
        <end position="546"/>
    </location>
</feature>
<feature type="zinc finger region" description="TRAF-type" evidence="11">
    <location>
        <begin position="161"/>
        <end position="208"/>
    </location>
</feature>
<organism evidence="16 17">
    <name type="scientific">Desmophyllum pertusum</name>
    <dbReference type="NCBI Taxonomy" id="174260"/>
    <lineage>
        <taxon>Eukaryota</taxon>
        <taxon>Metazoa</taxon>
        <taxon>Cnidaria</taxon>
        <taxon>Anthozoa</taxon>
        <taxon>Hexacorallia</taxon>
        <taxon>Scleractinia</taxon>
        <taxon>Caryophylliina</taxon>
        <taxon>Caryophylliidae</taxon>
        <taxon>Desmophyllum</taxon>
    </lineage>
</organism>
<dbReference type="InterPro" id="IPR017907">
    <property type="entry name" value="Znf_RING_CS"/>
</dbReference>
<evidence type="ECO:0000256" key="6">
    <source>
        <dbReference type="ARBA" id="ARBA00022737"/>
    </source>
</evidence>
<dbReference type="InterPro" id="IPR008974">
    <property type="entry name" value="TRAF-like"/>
</dbReference>
<dbReference type="SMART" id="SM00184">
    <property type="entry name" value="RING"/>
    <property type="match status" value="1"/>
</dbReference>
<dbReference type="PANTHER" id="PTHR10131">
    <property type="entry name" value="TNF RECEPTOR ASSOCIATED FACTOR"/>
    <property type="match status" value="1"/>
</dbReference>
<dbReference type="GO" id="GO:0006915">
    <property type="term" value="P:apoptotic process"/>
    <property type="evidence" value="ECO:0007669"/>
    <property type="project" value="UniProtKB-KW"/>
</dbReference>
<comment type="caution">
    <text evidence="16">The sequence shown here is derived from an EMBL/GenBank/DDBJ whole genome shotgun (WGS) entry which is preliminary data.</text>
</comment>
<dbReference type="Pfam" id="PF02176">
    <property type="entry name" value="zf-TRAF"/>
    <property type="match status" value="1"/>
</dbReference>
<feature type="zinc finger region" description="TRAF-type" evidence="11">
    <location>
        <begin position="107"/>
        <end position="153"/>
    </location>
</feature>
<keyword evidence="17" id="KW-1185">Reference proteome</keyword>
<keyword evidence="9" id="KW-0832">Ubl conjugation</keyword>
<evidence type="ECO:0000256" key="10">
    <source>
        <dbReference type="ARBA" id="ARBA00023054"/>
    </source>
</evidence>
<feature type="domain" description="RING-type" evidence="13">
    <location>
        <begin position="25"/>
        <end position="63"/>
    </location>
</feature>
<dbReference type="InterPro" id="IPR012227">
    <property type="entry name" value="TNF_rcpt-assoc_TRAF_met"/>
</dbReference>
<feature type="coiled-coil region" evidence="12">
    <location>
        <begin position="243"/>
        <end position="349"/>
    </location>
</feature>
<feature type="domain" description="TRAF-type" evidence="15">
    <location>
        <begin position="161"/>
        <end position="208"/>
    </location>
</feature>
<dbReference type="InterPro" id="IPR001841">
    <property type="entry name" value="Znf_RING"/>
</dbReference>
<dbReference type="PROSITE" id="PS50145">
    <property type="entry name" value="ZF_TRAF"/>
    <property type="match status" value="2"/>
</dbReference>
<keyword evidence="10 12" id="KW-0175">Coiled coil</keyword>
<dbReference type="InterPro" id="IPR001293">
    <property type="entry name" value="Znf_TRAF"/>
</dbReference>
<dbReference type="EMBL" id="MU827303">
    <property type="protein sequence ID" value="KAJ7365566.1"/>
    <property type="molecule type" value="Genomic_DNA"/>
</dbReference>
<dbReference type="PROSITE" id="PS50144">
    <property type="entry name" value="MATH"/>
    <property type="match status" value="1"/>
</dbReference>
<keyword evidence="7 11" id="KW-0863">Zinc-finger</keyword>
<keyword evidence="4" id="KW-0053">Apoptosis</keyword>
<dbReference type="Gene3D" id="3.30.40.10">
    <property type="entry name" value="Zinc/RING finger domain, C3HC4 (zinc finger)"/>
    <property type="match status" value="3"/>
</dbReference>
<evidence type="ECO:0000259" key="13">
    <source>
        <dbReference type="PROSITE" id="PS50089"/>
    </source>
</evidence>
<keyword evidence="3" id="KW-1017">Isopeptide bond</keyword>
<keyword evidence="2" id="KW-0963">Cytoplasm</keyword>
<dbReference type="PROSITE" id="PS50089">
    <property type="entry name" value="ZF_RING_2"/>
    <property type="match status" value="1"/>
</dbReference>
<comment type="subcellular location">
    <subcellularLocation>
        <location evidence="1">Cytoplasm</location>
    </subcellularLocation>
</comment>
<evidence type="ECO:0000256" key="12">
    <source>
        <dbReference type="SAM" id="Coils"/>
    </source>
</evidence>
<gene>
    <name evidence="16" type="primary">TRAF3_5</name>
    <name evidence="16" type="ORF">OS493_005680</name>
</gene>
<dbReference type="InterPro" id="IPR013083">
    <property type="entry name" value="Znf_RING/FYVE/PHD"/>
</dbReference>
<dbReference type="GO" id="GO:0008270">
    <property type="term" value="F:zinc ion binding"/>
    <property type="evidence" value="ECO:0007669"/>
    <property type="project" value="UniProtKB-KW"/>
</dbReference>
<proteinExistence type="predicted"/>
<name>A0A9W9YSP6_9CNID</name>
<keyword evidence="6" id="KW-0677">Repeat</keyword>
<evidence type="ECO:0000256" key="8">
    <source>
        <dbReference type="ARBA" id="ARBA00022833"/>
    </source>
</evidence>
<dbReference type="InterPro" id="IPR002083">
    <property type="entry name" value="MATH/TRAF_dom"/>
</dbReference>
<dbReference type="PIRSF" id="PIRSF015614">
    <property type="entry name" value="TRAF"/>
    <property type="match status" value="1"/>
</dbReference>
<dbReference type="SUPFAM" id="SSF57850">
    <property type="entry name" value="RING/U-box"/>
    <property type="match status" value="1"/>
</dbReference>
<dbReference type="FunFam" id="2.60.210.10:FF:000001">
    <property type="entry name" value="TNF receptor-associated factor"/>
    <property type="match status" value="1"/>
</dbReference>
<dbReference type="Proteomes" id="UP001163046">
    <property type="component" value="Unassembled WGS sequence"/>
</dbReference>
<reference evidence="16" key="1">
    <citation type="submission" date="2023-01" db="EMBL/GenBank/DDBJ databases">
        <title>Genome assembly of the deep-sea coral Lophelia pertusa.</title>
        <authorList>
            <person name="Herrera S."/>
            <person name="Cordes E."/>
        </authorList>
    </citation>
    <scope>NUCLEOTIDE SEQUENCE</scope>
    <source>
        <strain evidence="16">USNM1676648</strain>
        <tissue evidence="16">Polyp</tissue>
    </source>
</reference>
<evidence type="ECO:0000256" key="3">
    <source>
        <dbReference type="ARBA" id="ARBA00022499"/>
    </source>
</evidence>
<dbReference type="SUPFAM" id="SSF57953">
    <property type="entry name" value="Trimerization domain of TRAF"/>
    <property type="match status" value="1"/>
</dbReference>
<dbReference type="InterPro" id="IPR049342">
    <property type="entry name" value="TRAF1-6_MATH_dom"/>
</dbReference>
<evidence type="ECO:0000256" key="2">
    <source>
        <dbReference type="ARBA" id="ARBA00022490"/>
    </source>
</evidence>
<accession>A0A9W9YSP6</accession>
<dbReference type="AlphaFoldDB" id="A0A9W9YSP6"/>
<sequence>MCVADRTESAVNLKFVDPQDERSACPICTNVFTEPWQTSCGHRFCKKCLDPLLRPTCLRCPIDGEKITQDGSFRDRCCEREVLDIKCFCRYQERNCDWSGELRHLKAHQDSCQYGDVQCRACGETIERRNAEQHRTNDCVNRALACTYCGGEVRQSYMKDHLEVCFKFPTDCILSCGKEAIPRDMMEQHVTTECLKAEVLCPFTRHGCDFKGKKDILDQHLKDSLKTHLDMMNQSAHEYHTKNGELEEKVSCLETENNALEQQLHNQNEELVAARINIQTQQTKISLIENSISEQRRDTEKLLRDLEATRSEAHGDVVSSQMEEILNTLREHEVKVNSLQSELARLKVANLTPNGQEPRSNSALTHGCERRLDRTEHQLALHEIQLSEQDLQIQMLEATSYNGTYIWKIDHYSRRFQEAASGKTPSIYSPPFYVGRFGYKVCARLYPNGDGIGKGTHMSMFFVITRGEYDALLPWPFIQKVHFRLIDQDRIRDANDAFNPEPHSSSFKRPTSDMNIASGCPTFITQAGLREGGYVRDDTMFVIVTVDMANLHGELWK</sequence>
<dbReference type="GO" id="GO:0043122">
    <property type="term" value="P:regulation of canonical NF-kappaB signal transduction"/>
    <property type="evidence" value="ECO:0007669"/>
    <property type="project" value="TreeGrafter"/>
</dbReference>
<evidence type="ECO:0000313" key="17">
    <source>
        <dbReference type="Proteomes" id="UP001163046"/>
    </source>
</evidence>
<dbReference type="PROSITE" id="PS00518">
    <property type="entry name" value="ZF_RING_1"/>
    <property type="match status" value="1"/>
</dbReference>
<evidence type="ECO:0000259" key="15">
    <source>
        <dbReference type="PROSITE" id="PS50145"/>
    </source>
</evidence>
<evidence type="ECO:0000256" key="5">
    <source>
        <dbReference type="ARBA" id="ARBA00022723"/>
    </source>
</evidence>
<dbReference type="Pfam" id="PF21355">
    <property type="entry name" value="TRAF-mep_MATH"/>
    <property type="match status" value="1"/>
</dbReference>
<dbReference type="SUPFAM" id="SSF49599">
    <property type="entry name" value="TRAF domain-like"/>
    <property type="match status" value="3"/>
</dbReference>
<dbReference type="PANTHER" id="PTHR10131:SF94">
    <property type="entry name" value="TNF RECEPTOR-ASSOCIATED FACTOR 4"/>
    <property type="match status" value="1"/>
</dbReference>
<dbReference type="GO" id="GO:0005737">
    <property type="term" value="C:cytoplasm"/>
    <property type="evidence" value="ECO:0007669"/>
    <property type="project" value="UniProtKB-SubCell"/>
</dbReference>
<dbReference type="SMART" id="SM00061">
    <property type="entry name" value="MATH"/>
    <property type="match status" value="1"/>
</dbReference>
<keyword evidence="8 11" id="KW-0862">Zinc</keyword>
<evidence type="ECO:0000256" key="9">
    <source>
        <dbReference type="ARBA" id="ARBA00022843"/>
    </source>
</evidence>
<dbReference type="Pfam" id="PF13923">
    <property type="entry name" value="zf-C3HC4_2"/>
    <property type="match status" value="1"/>
</dbReference>
<evidence type="ECO:0000256" key="7">
    <source>
        <dbReference type="ARBA" id="ARBA00022771"/>
    </source>
</evidence>